<protein>
    <submittedName>
        <fullName evidence="2">HTH domain-containing protein</fullName>
    </submittedName>
</protein>
<organism evidence="2 3">
    <name type="scientific">Arsenicicoccus bolidensis</name>
    <dbReference type="NCBI Taxonomy" id="229480"/>
    <lineage>
        <taxon>Bacteria</taxon>
        <taxon>Bacillati</taxon>
        <taxon>Actinomycetota</taxon>
        <taxon>Actinomycetes</taxon>
        <taxon>Micrococcales</taxon>
        <taxon>Intrasporangiaceae</taxon>
        <taxon>Arsenicicoccus</taxon>
    </lineage>
</organism>
<name>A0ABS9Q750_9MICO</name>
<reference evidence="2 3" key="1">
    <citation type="submission" date="2022-02" db="EMBL/GenBank/DDBJ databases">
        <title>Uncovering new skin microbiome diversity through culturing and metagenomics.</title>
        <authorList>
            <person name="Conlan S."/>
            <person name="Deming C."/>
            <person name="Nisc Comparative Sequencing Program N."/>
            <person name="Segre J.A."/>
        </authorList>
    </citation>
    <scope>NUCLEOTIDE SEQUENCE [LARGE SCALE GENOMIC DNA]</scope>
    <source>
        <strain evidence="2 3">ACRQZ</strain>
    </source>
</reference>
<dbReference type="Proteomes" id="UP001521931">
    <property type="component" value="Unassembled WGS sequence"/>
</dbReference>
<evidence type="ECO:0000313" key="3">
    <source>
        <dbReference type="Proteomes" id="UP001521931"/>
    </source>
</evidence>
<dbReference type="Gene3D" id="1.10.10.10">
    <property type="entry name" value="Winged helix-like DNA-binding domain superfamily/Winged helix DNA-binding domain"/>
    <property type="match status" value="1"/>
</dbReference>
<dbReference type="InterPro" id="IPR036388">
    <property type="entry name" value="WH-like_DNA-bd_sf"/>
</dbReference>
<gene>
    <name evidence="2" type="ORF">MHL29_17310</name>
</gene>
<comment type="caution">
    <text evidence="2">The sequence shown here is derived from an EMBL/GenBank/DDBJ whole genome shotgun (WGS) entry which is preliminary data.</text>
</comment>
<dbReference type="Pfam" id="PF08279">
    <property type="entry name" value="HTH_11"/>
    <property type="match status" value="1"/>
</dbReference>
<evidence type="ECO:0000259" key="1">
    <source>
        <dbReference type="Pfam" id="PF08279"/>
    </source>
</evidence>
<sequence>MTTDDTPDRITRIVRLLSMLQRGPGRSSAGLAEQLGTSRRTILREVEALRGAGVGLTTSQDRWGSILLEGPSPAADTLLALDEDEALSVAMGSALIMTDAPDLGGGTAAECFVRTARLLGPGGRARLRTRLVEGGLLPDVLAGVRDPRSDRVLHESLLTKVWAIAGARQDGQRVTFRETVGGPWRTCDPQTLIVTDRAWHLGWTGPWGEDLTARVHHLHDVHRVRWTHAVTGAWHHDLG</sequence>
<dbReference type="RefSeq" id="WP_239266458.1">
    <property type="nucleotide sequence ID" value="NZ_DAMCTM010000026.1"/>
</dbReference>
<dbReference type="EMBL" id="JAKRCV010000090">
    <property type="protein sequence ID" value="MCG7323634.1"/>
    <property type="molecule type" value="Genomic_DNA"/>
</dbReference>
<keyword evidence="3" id="KW-1185">Reference proteome</keyword>
<dbReference type="InterPro" id="IPR036390">
    <property type="entry name" value="WH_DNA-bd_sf"/>
</dbReference>
<feature type="domain" description="Helix-turn-helix type 11" evidence="1">
    <location>
        <begin position="15"/>
        <end position="60"/>
    </location>
</feature>
<dbReference type="InterPro" id="IPR013196">
    <property type="entry name" value="HTH_11"/>
</dbReference>
<accession>A0ABS9Q750</accession>
<proteinExistence type="predicted"/>
<dbReference type="SUPFAM" id="SSF46785">
    <property type="entry name" value="Winged helix' DNA-binding domain"/>
    <property type="match status" value="1"/>
</dbReference>
<evidence type="ECO:0000313" key="2">
    <source>
        <dbReference type="EMBL" id="MCG7323634.1"/>
    </source>
</evidence>